<evidence type="ECO:0000313" key="2">
    <source>
        <dbReference type="Proteomes" id="UP000000537"/>
    </source>
</evidence>
<dbReference type="HOGENOM" id="CLU_711503_0_0_6"/>
<gene>
    <name evidence="1" type="ordered locus">VF_2039</name>
</gene>
<organism evidence="1 2">
    <name type="scientific">Aliivibrio fischeri (strain ATCC 700601 / ES114)</name>
    <name type="common">Vibrio fischeri</name>
    <dbReference type="NCBI Taxonomy" id="312309"/>
    <lineage>
        <taxon>Bacteria</taxon>
        <taxon>Pseudomonadati</taxon>
        <taxon>Pseudomonadota</taxon>
        <taxon>Gammaproteobacteria</taxon>
        <taxon>Vibrionales</taxon>
        <taxon>Vibrionaceae</taxon>
        <taxon>Aliivibrio</taxon>
    </lineage>
</organism>
<dbReference type="KEGG" id="vfi:VF_2039"/>
<dbReference type="EMBL" id="CP000020">
    <property type="protein sequence ID" value="AAW86534.1"/>
    <property type="molecule type" value="Genomic_DNA"/>
</dbReference>
<accession>Q5E362</accession>
<dbReference type="eggNOG" id="COG2172">
    <property type="taxonomic scope" value="Bacteria"/>
</dbReference>
<dbReference type="GeneID" id="54164745"/>
<dbReference type="EnsemblBacteria" id="AAW86534">
    <property type="protein sequence ID" value="AAW86534"/>
    <property type="gene ID" value="VF_2039"/>
</dbReference>
<dbReference type="AlphaFoldDB" id="Q5E362"/>
<reference evidence="1 2" key="2">
    <citation type="journal article" date="2008" name="BMC Genomics">
        <title>Comparative genomics-based investigation of resequencing targets in Vibrio fischeri: focus on point miscalls and artefactual expansions.</title>
        <authorList>
            <person name="Mandel M.J."/>
            <person name="Stabb E.V."/>
            <person name="Ruby E.G."/>
        </authorList>
    </citation>
    <scope>NUCLEOTIDE SEQUENCE [LARGE SCALE GENOMIC DNA]</scope>
    <source>
        <strain evidence="2">ATCC 700601 / ES114</strain>
    </source>
</reference>
<keyword evidence="2" id="KW-1185">Reference proteome</keyword>
<dbReference type="PATRIC" id="fig|312309.11.peg.2079"/>
<evidence type="ECO:0008006" key="3">
    <source>
        <dbReference type="Google" id="ProtNLM"/>
    </source>
</evidence>
<sequence>MKRQLQDNDREKAKRNIATSRKYSKKRISFQGNGATIFERQTFKTIFGKPILPVPTCFDITETGLDDESAQFLANLEKLLIQHPHIYLSFENTISIRLPMFLLIYAIQDKYQSKISVIWSKGSQESKFVNRMIRHSGFFHSIQVRTSALFDNNIKAIPVISGSNQVFSDLSEDLLDAIKEKYYDGNMPAKVEAKISPAIVETLENVGRHAYPNEPLDENKKWWLICSISHYIHDQNPCMYLAIYDTGRGIPLSIDDSKVFQNRVKTYYPDEYKALIQGYDDSGPQSKTQAVKGFINHVKSHYTSLGDSIGDSGLIYAAMMNDMTRINDKNHGQGSASIKDVITDDSDSKLIILSNKGCYQYNKGHENEHTKLELQNELSGTLLQWSINLNELT</sequence>
<dbReference type="OrthoDB" id="6858273at2"/>
<dbReference type="Proteomes" id="UP000000537">
    <property type="component" value="Chromosome I"/>
</dbReference>
<proteinExistence type="predicted"/>
<reference evidence="1 2" key="1">
    <citation type="journal article" date="2005" name="Proc. Natl. Acad. Sci. U.S.A.">
        <title>Complete genome sequence of Vibrio fischeri: a symbiotic bacterium with pathogenic congeners.</title>
        <authorList>
            <person name="Ruby E.G."/>
            <person name="Urbanowski M."/>
            <person name="Campbell J."/>
            <person name="Dunn A."/>
            <person name="Faini M."/>
            <person name="Gunsalus R."/>
            <person name="Lostroh P."/>
            <person name="Lupp C."/>
            <person name="McCann J."/>
            <person name="Millikan D."/>
            <person name="Schaefer A."/>
            <person name="Stabb E."/>
            <person name="Stevens A."/>
            <person name="Visick K."/>
            <person name="Whistler C."/>
            <person name="Greenberg E.P."/>
        </authorList>
    </citation>
    <scope>NUCLEOTIDE SEQUENCE [LARGE SCALE GENOMIC DNA]</scope>
    <source>
        <strain evidence="2">ATCC 700601 / ES114</strain>
    </source>
</reference>
<evidence type="ECO:0000313" key="1">
    <source>
        <dbReference type="EMBL" id="AAW86534.1"/>
    </source>
</evidence>
<name>Q5E362_ALIF1</name>
<dbReference type="STRING" id="312309.VF_2039"/>
<protein>
    <recommendedName>
        <fullName evidence="3">ATP-binding protein</fullName>
    </recommendedName>
</protein>
<dbReference type="RefSeq" id="WP_011262508.1">
    <property type="nucleotide sequence ID" value="NC_006840.2"/>
</dbReference>